<evidence type="ECO:0000256" key="7">
    <source>
        <dbReference type="ARBA" id="ARBA00022958"/>
    </source>
</evidence>
<dbReference type="Proteomes" id="UP001291912">
    <property type="component" value="Unassembled WGS sequence"/>
</dbReference>
<comment type="caution">
    <text evidence="14">The sequence shown here is derived from an EMBL/GenBank/DDBJ whole genome shotgun (WGS) entry which is preliminary data.</text>
</comment>
<feature type="transmembrane region" description="Helical" evidence="13">
    <location>
        <begin position="167"/>
        <end position="198"/>
    </location>
</feature>
<keyword evidence="11" id="KW-0407">Ion channel</keyword>
<comment type="similarity">
    <text evidence="2">Belongs to the TMEM175 family.</text>
</comment>
<proteinExistence type="inferred from homology"/>
<evidence type="ECO:0000256" key="4">
    <source>
        <dbReference type="ARBA" id="ARBA00022538"/>
    </source>
</evidence>
<keyword evidence="8 13" id="KW-1133">Transmembrane helix</keyword>
<keyword evidence="9" id="KW-0406">Ion transport</keyword>
<keyword evidence="4" id="KW-0633">Potassium transport</keyword>
<evidence type="ECO:0000256" key="3">
    <source>
        <dbReference type="ARBA" id="ARBA00022448"/>
    </source>
</evidence>
<evidence type="ECO:0000256" key="6">
    <source>
        <dbReference type="ARBA" id="ARBA00022826"/>
    </source>
</evidence>
<keyword evidence="6" id="KW-0631">Potassium channel</keyword>
<dbReference type="PANTHER" id="PTHR31462:SF5">
    <property type="entry name" value="ENDOSOMAL_LYSOSOMAL PROTON CHANNEL TMEM175"/>
    <property type="match status" value="1"/>
</dbReference>
<evidence type="ECO:0000256" key="11">
    <source>
        <dbReference type="ARBA" id="ARBA00023303"/>
    </source>
</evidence>
<keyword evidence="3" id="KW-0813">Transport</keyword>
<keyword evidence="10 13" id="KW-0472">Membrane</keyword>
<dbReference type="RefSeq" id="WP_194423412.1">
    <property type="nucleotide sequence ID" value="NZ_BAAAPT010000001.1"/>
</dbReference>
<keyword evidence="5 13" id="KW-0812">Transmembrane</keyword>
<dbReference type="PANTHER" id="PTHR31462">
    <property type="entry name" value="ENDOSOMAL/LYSOSOMAL POTASSIUM CHANNEL TMEM175"/>
    <property type="match status" value="1"/>
</dbReference>
<feature type="transmembrane region" description="Helical" evidence="13">
    <location>
        <begin position="126"/>
        <end position="147"/>
    </location>
</feature>
<keyword evidence="15" id="KW-1185">Reference proteome</keyword>
<accession>A0ABU5N4A5</accession>
<feature type="transmembrane region" description="Helical" evidence="13">
    <location>
        <begin position="20"/>
        <end position="40"/>
    </location>
</feature>
<evidence type="ECO:0000256" key="2">
    <source>
        <dbReference type="ARBA" id="ARBA00006920"/>
    </source>
</evidence>
<organism evidence="14 15">
    <name type="scientific">Microbacterium aquimaris</name>
    <dbReference type="NCBI Taxonomy" id="459816"/>
    <lineage>
        <taxon>Bacteria</taxon>
        <taxon>Bacillati</taxon>
        <taxon>Actinomycetota</taxon>
        <taxon>Actinomycetes</taxon>
        <taxon>Micrococcales</taxon>
        <taxon>Microbacteriaceae</taxon>
        <taxon>Microbacterium</taxon>
    </lineage>
</organism>
<feature type="transmembrane region" description="Helical" evidence="13">
    <location>
        <begin position="100"/>
        <end position="119"/>
    </location>
</feature>
<evidence type="ECO:0000256" key="8">
    <source>
        <dbReference type="ARBA" id="ARBA00022989"/>
    </source>
</evidence>
<evidence type="ECO:0000256" key="1">
    <source>
        <dbReference type="ARBA" id="ARBA00004141"/>
    </source>
</evidence>
<evidence type="ECO:0000256" key="9">
    <source>
        <dbReference type="ARBA" id="ARBA00023065"/>
    </source>
</evidence>
<dbReference type="Pfam" id="PF06736">
    <property type="entry name" value="TMEM175"/>
    <property type="match status" value="1"/>
</dbReference>
<keyword evidence="7" id="KW-0630">Potassium</keyword>
<gene>
    <name evidence="14" type="ORF">R2Q92_02675</name>
</gene>
<evidence type="ECO:0000256" key="13">
    <source>
        <dbReference type="SAM" id="Phobius"/>
    </source>
</evidence>
<comment type="subcellular location">
    <subcellularLocation>
        <location evidence="1">Membrane</location>
        <topology evidence="1">Multi-pass membrane protein</topology>
    </subcellularLocation>
</comment>
<name>A0ABU5N4A5_9MICO</name>
<evidence type="ECO:0000313" key="14">
    <source>
        <dbReference type="EMBL" id="MDZ8160722.1"/>
    </source>
</evidence>
<reference evidence="14 15" key="1">
    <citation type="submission" date="2023-10" db="EMBL/GenBank/DDBJ databases">
        <title>Microbacterium xanthum sp. nov., isolated from seaweed.</title>
        <authorList>
            <person name="Lee S.D."/>
        </authorList>
    </citation>
    <scope>NUCLEOTIDE SEQUENCE [LARGE SCALE GENOMIC DNA]</scope>
    <source>
        <strain evidence="14 15">KCTC 19124</strain>
    </source>
</reference>
<protein>
    <submittedName>
        <fullName evidence="14">TMEM175 family protein</fullName>
    </submittedName>
</protein>
<sequence>MEEAARTRDDTQPLPSAERLKAFTDAVVAIAMTLLILPLMESVSDAGTGKAPVAEWFVEEWPALVAFALSFVLIANFWLVHHRLFAKVERVDTPLLWLTVLWMFTIVWMPVATAITTAFAEDTIQLVVYIGTLTVTSAVLSLTRLYLARHPGLHDEPPGAMRDEIVGGWIVTGLFVVALIVSIVVPVVSYAALLLLALRPVVQKVVLRIRA</sequence>
<evidence type="ECO:0000256" key="5">
    <source>
        <dbReference type="ARBA" id="ARBA00022692"/>
    </source>
</evidence>
<comment type="catalytic activity">
    <reaction evidence="12">
        <text>K(+)(in) = K(+)(out)</text>
        <dbReference type="Rhea" id="RHEA:29463"/>
        <dbReference type="ChEBI" id="CHEBI:29103"/>
    </reaction>
</comment>
<evidence type="ECO:0000256" key="10">
    <source>
        <dbReference type="ARBA" id="ARBA00023136"/>
    </source>
</evidence>
<evidence type="ECO:0000256" key="12">
    <source>
        <dbReference type="ARBA" id="ARBA00034430"/>
    </source>
</evidence>
<dbReference type="EMBL" id="JAWJYN010000001">
    <property type="protein sequence ID" value="MDZ8160722.1"/>
    <property type="molecule type" value="Genomic_DNA"/>
</dbReference>
<feature type="transmembrane region" description="Helical" evidence="13">
    <location>
        <begin position="61"/>
        <end position="80"/>
    </location>
</feature>
<dbReference type="InterPro" id="IPR010617">
    <property type="entry name" value="TMEM175-like"/>
</dbReference>
<evidence type="ECO:0000313" key="15">
    <source>
        <dbReference type="Proteomes" id="UP001291912"/>
    </source>
</evidence>